<protein>
    <submittedName>
        <fullName evidence="1">Nuclear prelamin A recognition factor</fullName>
    </submittedName>
</protein>
<dbReference type="Gene3D" id="3.40.950.10">
    <property type="entry name" value="Fe-only Hydrogenase (Larger Subunit), Chain L, domain 3"/>
    <property type="match status" value="1"/>
</dbReference>
<dbReference type="SUPFAM" id="SSF53920">
    <property type="entry name" value="Fe-only hydrogenase"/>
    <property type="match status" value="1"/>
</dbReference>
<dbReference type="AlphaFoldDB" id="L5M8R3"/>
<sequence length="85" mass="10042">MLPLWTLFGDVKEEEVRLHEGAGSIQHLEQIFKHRSKELFSEDVGVLTYRTLRNKDFQEVTLERDGEVLLCFEAAYCLRNIQEWS</sequence>
<dbReference type="EMBL" id="KB102814">
    <property type="protein sequence ID" value="ELK34776.1"/>
    <property type="molecule type" value="Genomic_DNA"/>
</dbReference>
<dbReference type="Proteomes" id="UP000010556">
    <property type="component" value="Unassembled WGS sequence"/>
</dbReference>
<evidence type="ECO:0000313" key="1">
    <source>
        <dbReference type="EMBL" id="ELK34776.1"/>
    </source>
</evidence>
<proteinExistence type="predicted"/>
<keyword evidence="2" id="KW-1185">Reference proteome</keyword>
<evidence type="ECO:0000313" key="2">
    <source>
        <dbReference type="Proteomes" id="UP000010556"/>
    </source>
</evidence>
<organism evidence="1 2">
    <name type="scientific">Myotis davidii</name>
    <name type="common">David's myotis</name>
    <dbReference type="NCBI Taxonomy" id="225400"/>
    <lineage>
        <taxon>Eukaryota</taxon>
        <taxon>Metazoa</taxon>
        <taxon>Chordata</taxon>
        <taxon>Craniata</taxon>
        <taxon>Vertebrata</taxon>
        <taxon>Euteleostomi</taxon>
        <taxon>Mammalia</taxon>
        <taxon>Eutheria</taxon>
        <taxon>Laurasiatheria</taxon>
        <taxon>Chiroptera</taxon>
        <taxon>Yangochiroptera</taxon>
        <taxon>Vespertilionidae</taxon>
        <taxon>Myotis</taxon>
    </lineage>
</organism>
<reference evidence="2" key="1">
    <citation type="journal article" date="2013" name="Science">
        <title>Comparative analysis of bat genomes provides insight into the evolution of flight and immunity.</title>
        <authorList>
            <person name="Zhang G."/>
            <person name="Cowled C."/>
            <person name="Shi Z."/>
            <person name="Huang Z."/>
            <person name="Bishop-Lilly K.A."/>
            <person name="Fang X."/>
            <person name="Wynne J.W."/>
            <person name="Xiong Z."/>
            <person name="Baker M.L."/>
            <person name="Zhao W."/>
            <person name="Tachedjian M."/>
            <person name="Zhu Y."/>
            <person name="Zhou P."/>
            <person name="Jiang X."/>
            <person name="Ng J."/>
            <person name="Yang L."/>
            <person name="Wu L."/>
            <person name="Xiao J."/>
            <person name="Feng Y."/>
            <person name="Chen Y."/>
            <person name="Sun X."/>
            <person name="Zhang Y."/>
            <person name="Marsh G.A."/>
            <person name="Crameri G."/>
            <person name="Broder C.C."/>
            <person name="Frey K.G."/>
            <person name="Wang L.F."/>
            <person name="Wang J."/>
        </authorList>
    </citation>
    <scope>NUCLEOTIDE SEQUENCE [LARGE SCALE GENOMIC DNA]</scope>
</reference>
<gene>
    <name evidence="1" type="ORF">MDA_GLEAN10012489</name>
</gene>
<name>L5M8R3_MYODS</name>
<dbReference type="InterPro" id="IPR009016">
    <property type="entry name" value="Fe_hydrogenase"/>
</dbReference>
<accession>L5M8R3</accession>